<reference evidence="2" key="1">
    <citation type="submission" date="2021-05" db="EMBL/GenBank/DDBJ databases">
        <authorList>
            <person name="Alioto T."/>
            <person name="Alioto T."/>
            <person name="Gomez Garrido J."/>
        </authorList>
    </citation>
    <scope>NUCLEOTIDE SEQUENCE</scope>
</reference>
<protein>
    <submittedName>
        <fullName evidence="2">Uncharacterized protein</fullName>
    </submittedName>
</protein>
<keyword evidence="1" id="KW-0472">Membrane</keyword>
<keyword evidence="1" id="KW-1133">Transmembrane helix</keyword>
<dbReference type="EMBL" id="HBUF01631561">
    <property type="protein sequence ID" value="CAG6783275.1"/>
    <property type="molecule type" value="Transcribed_RNA"/>
</dbReference>
<sequence>MSPPLSSIAYIYFTISSTFTLIPSIIMTLKNLFKTRKSGVGWGYRTRKSRVGWGHRGNCCAASKLNQKVWHPSLSLLPQFFFLFYSFSPPFFPFIYLSCQ</sequence>
<accession>A0A8D9BE42</accession>
<dbReference type="AlphaFoldDB" id="A0A8D9BE42"/>
<organism evidence="2">
    <name type="scientific">Cacopsylla melanoneura</name>
    <dbReference type="NCBI Taxonomy" id="428564"/>
    <lineage>
        <taxon>Eukaryota</taxon>
        <taxon>Metazoa</taxon>
        <taxon>Ecdysozoa</taxon>
        <taxon>Arthropoda</taxon>
        <taxon>Hexapoda</taxon>
        <taxon>Insecta</taxon>
        <taxon>Pterygota</taxon>
        <taxon>Neoptera</taxon>
        <taxon>Paraneoptera</taxon>
        <taxon>Hemiptera</taxon>
        <taxon>Sternorrhyncha</taxon>
        <taxon>Psylloidea</taxon>
        <taxon>Psyllidae</taxon>
        <taxon>Psyllinae</taxon>
        <taxon>Cacopsylla</taxon>
    </lineage>
</organism>
<feature type="transmembrane region" description="Helical" evidence="1">
    <location>
        <begin position="6"/>
        <end position="29"/>
    </location>
</feature>
<keyword evidence="1" id="KW-0812">Transmembrane</keyword>
<proteinExistence type="predicted"/>
<evidence type="ECO:0000256" key="1">
    <source>
        <dbReference type="SAM" id="Phobius"/>
    </source>
</evidence>
<feature type="transmembrane region" description="Helical" evidence="1">
    <location>
        <begin position="74"/>
        <end position="97"/>
    </location>
</feature>
<evidence type="ECO:0000313" key="2">
    <source>
        <dbReference type="EMBL" id="CAG6783275.1"/>
    </source>
</evidence>
<name>A0A8D9BE42_9HEMI</name>